<feature type="transmembrane region" description="Helical" evidence="1">
    <location>
        <begin position="125"/>
        <end position="144"/>
    </location>
</feature>
<organism evidence="2 3">
    <name type="scientific">Lysinibacillus zambalensis</name>
    <dbReference type="NCBI Taxonomy" id="3160866"/>
    <lineage>
        <taxon>Bacteria</taxon>
        <taxon>Bacillati</taxon>
        <taxon>Bacillota</taxon>
        <taxon>Bacilli</taxon>
        <taxon>Bacillales</taxon>
        <taxon>Bacillaceae</taxon>
        <taxon>Lysinibacillus</taxon>
    </lineage>
</organism>
<dbReference type="EMBL" id="JBEGDG010000024">
    <property type="protein sequence ID" value="MEQ6357324.1"/>
    <property type="molecule type" value="Genomic_DNA"/>
</dbReference>
<gene>
    <name evidence="2" type="ORF">ABNX05_22165</name>
</gene>
<evidence type="ECO:0000256" key="1">
    <source>
        <dbReference type="SAM" id="Phobius"/>
    </source>
</evidence>
<sequence length="208" mass="24565">MIDNFIQDYKKYRKKILKRGYEVVGIPVTISFFVLLFSALVSFFLIFELSKWFFLLEIIFLIMLLKINKKVDNLLEISWLNYKEKLKDYIEYYLQEKGVILSEQFRDLSIILKEKSEKKYKKYDLNPYLAMVVTIIIFALSLLTNDSLKPLIITIAFISIFIIISINPIVNIYTSIFINRDSETIYELASIVDELYFEASIKEAKAEL</sequence>
<evidence type="ECO:0008006" key="4">
    <source>
        <dbReference type="Google" id="ProtNLM"/>
    </source>
</evidence>
<feature type="transmembrane region" description="Helical" evidence="1">
    <location>
        <begin position="150"/>
        <end position="170"/>
    </location>
</feature>
<keyword evidence="1" id="KW-1133">Transmembrane helix</keyword>
<feature type="transmembrane region" description="Helical" evidence="1">
    <location>
        <begin position="21"/>
        <end position="46"/>
    </location>
</feature>
<reference evidence="2 3" key="1">
    <citation type="submission" date="2024-06" db="EMBL/GenBank/DDBJ databases">
        <title>Lysinibacillus zambalefons sp. nov., a Novel Firmicute Isolated from the Poon Bato Zambales Hyperalkaline Spring.</title>
        <authorList>
            <person name="Aja J.A."/>
            <person name="Lazaro J.E.H."/>
            <person name="Llorin L.D."/>
            <person name="Lim K.R."/>
            <person name="Teodosio J."/>
            <person name="Dalisay D.S."/>
        </authorList>
    </citation>
    <scope>NUCLEOTIDE SEQUENCE [LARGE SCALE GENOMIC DNA]</scope>
    <source>
        <strain evidence="2 3">M3</strain>
    </source>
</reference>
<accession>A0ABV1MZI5</accession>
<evidence type="ECO:0000313" key="3">
    <source>
        <dbReference type="Proteomes" id="UP001478862"/>
    </source>
</evidence>
<comment type="caution">
    <text evidence="2">The sequence shown here is derived from an EMBL/GenBank/DDBJ whole genome shotgun (WGS) entry which is preliminary data.</text>
</comment>
<keyword evidence="1" id="KW-0812">Transmembrane</keyword>
<dbReference type="Proteomes" id="UP001478862">
    <property type="component" value="Unassembled WGS sequence"/>
</dbReference>
<dbReference type="RefSeq" id="WP_349661687.1">
    <property type="nucleotide sequence ID" value="NZ_JBEGDG010000024.1"/>
</dbReference>
<keyword evidence="1" id="KW-0472">Membrane</keyword>
<protein>
    <recommendedName>
        <fullName evidence="4">ABC transporter ATP-binding protein</fullName>
    </recommendedName>
</protein>
<keyword evidence="3" id="KW-1185">Reference proteome</keyword>
<feature type="transmembrane region" description="Helical" evidence="1">
    <location>
        <begin position="52"/>
        <end position="68"/>
    </location>
</feature>
<evidence type="ECO:0000313" key="2">
    <source>
        <dbReference type="EMBL" id="MEQ6357324.1"/>
    </source>
</evidence>
<proteinExistence type="predicted"/>
<name>A0ABV1MZI5_9BACI</name>